<keyword evidence="1" id="KW-0472">Membrane</keyword>
<accession>A0A840HW38</accession>
<organism evidence="2 3">
    <name type="scientific">Rhizorhapis suberifaciens</name>
    <name type="common">corky root of lettuce</name>
    <dbReference type="NCBI Taxonomy" id="13656"/>
    <lineage>
        <taxon>Bacteria</taxon>
        <taxon>Pseudomonadati</taxon>
        <taxon>Pseudomonadota</taxon>
        <taxon>Alphaproteobacteria</taxon>
        <taxon>Sphingomonadales</taxon>
        <taxon>Sphingomonadaceae</taxon>
        <taxon>Rhizorhapis</taxon>
    </lineage>
</organism>
<feature type="transmembrane region" description="Helical" evidence="1">
    <location>
        <begin position="87"/>
        <end position="103"/>
    </location>
</feature>
<keyword evidence="1" id="KW-0812">Transmembrane</keyword>
<keyword evidence="3" id="KW-1185">Reference proteome</keyword>
<dbReference type="EMBL" id="JACHOV010000007">
    <property type="protein sequence ID" value="MBB4641837.1"/>
    <property type="molecule type" value="Genomic_DNA"/>
</dbReference>
<gene>
    <name evidence="2" type="ORF">HNQ99_002150</name>
</gene>
<dbReference type="AlphaFoldDB" id="A0A840HW38"/>
<dbReference type="Proteomes" id="UP000575068">
    <property type="component" value="Unassembled WGS sequence"/>
</dbReference>
<name>A0A840HW38_9SPHN</name>
<protein>
    <recommendedName>
        <fullName evidence="4">VanZ-like domain-containing protein</fullName>
    </recommendedName>
</protein>
<sequence length="122" mass="14244">MILTEVATIWGPIKHAFEKSIHLSPDAVHIHVGVALLFFFAWATKRPLHDWRPWMMVALLEGINEIVDLNQKFGSTENNVGESIHDIVNTLFLPTLLLLYYRFRHRRQQAEMERRALEQPAE</sequence>
<dbReference type="RefSeq" id="WP_184475616.1">
    <property type="nucleotide sequence ID" value="NZ_JACHOV010000007.1"/>
</dbReference>
<comment type="caution">
    <text evidence="2">The sequence shown here is derived from an EMBL/GenBank/DDBJ whole genome shotgun (WGS) entry which is preliminary data.</text>
</comment>
<evidence type="ECO:0000313" key="3">
    <source>
        <dbReference type="Proteomes" id="UP000575068"/>
    </source>
</evidence>
<keyword evidence="1" id="KW-1133">Transmembrane helix</keyword>
<reference evidence="2 3" key="1">
    <citation type="submission" date="2020-08" db="EMBL/GenBank/DDBJ databases">
        <title>Genomic Encyclopedia of Type Strains, Phase IV (KMG-IV): sequencing the most valuable type-strain genomes for metagenomic binning, comparative biology and taxonomic classification.</title>
        <authorList>
            <person name="Goeker M."/>
        </authorList>
    </citation>
    <scope>NUCLEOTIDE SEQUENCE [LARGE SCALE GENOMIC DNA]</scope>
    <source>
        <strain evidence="2 3">DSM 7465</strain>
    </source>
</reference>
<feature type="transmembrane region" description="Helical" evidence="1">
    <location>
        <begin position="27"/>
        <end position="44"/>
    </location>
</feature>
<evidence type="ECO:0000313" key="2">
    <source>
        <dbReference type="EMBL" id="MBB4641837.1"/>
    </source>
</evidence>
<proteinExistence type="predicted"/>
<evidence type="ECO:0008006" key="4">
    <source>
        <dbReference type="Google" id="ProtNLM"/>
    </source>
</evidence>
<evidence type="ECO:0000256" key="1">
    <source>
        <dbReference type="SAM" id="Phobius"/>
    </source>
</evidence>